<evidence type="ECO:0000313" key="3">
    <source>
        <dbReference type="EMBL" id="AXK32933.1"/>
    </source>
</evidence>
<feature type="transmembrane region" description="Helical" evidence="2">
    <location>
        <begin position="243"/>
        <end position="268"/>
    </location>
</feature>
<dbReference type="KEGG" id="sarm:DVA86_10010"/>
<keyword evidence="2" id="KW-0472">Membrane</keyword>
<accession>A0A345XMR7</accession>
<evidence type="ECO:0000256" key="2">
    <source>
        <dbReference type="SAM" id="Phobius"/>
    </source>
</evidence>
<evidence type="ECO:0000256" key="1">
    <source>
        <dbReference type="SAM" id="MobiDB-lite"/>
    </source>
</evidence>
<feature type="compositionally biased region" description="Gly residues" evidence="1">
    <location>
        <begin position="92"/>
        <end position="127"/>
    </location>
</feature>
<feature type="compositionally biased region" description="Gly residues" evidence="1">
    <location>
        <begin position="42"/>
        <end position="68"/>
    </location>
</feature>
<gene>
    <name evidence="3" type="ORF">DVA86_10010</name>
</gene>
<evidence type="ECO:0000313" key="4">
    <source>
        <dbReference type="Proteomes" id="UP000254425"/>
    </source>
</evidence>
<organism evidence="3 4">
    <name type="scientific">Streptomyces armeniacus</name>
    <dbReference type="NCBI Taxonomy" id="83291"/>
    <lineage>
        <taxon>Bacteria</taxon>
        <taxon>Bacillati</taxon>
        <taxon>Actinomycetota</taxon>
        <taxon>Actinomycetes</taxon>
        <taxon>Kitasatosporales</taxon>
        <taxon>Streptomycetaceae</taxon>
        <taxon>Streptomyces</taxon>
    </lineage>
</organism>
<protein>
    <submittedName>
        <fullName evidence="3">Uncharacterized protein</fullName>
    </submittedName>
</protein>
<keyword evidence="2" id="KW-1133">Transmembrane helix</keyword>
<keyword evidence="2" id="KW-0812">Transmembrane</keyword>
<feature type="region of interest" description="Disordered" evidence="1">
    <location>
        <begin position="182"/>
        <end position="229"/>
    </location>
</feature>
<keyword evidence="4" id="KW-1185">Reference proteome</keyword>
<dbReference type="Proteomes" id="UP000254425">
    <property type="component" value="Chromosome"/>
</dbReference>
<feature type="transmembrane region" description="Helical" evidence="2">
    <location>
        <begin position="151"/>
        <end position="177"/>
    </location>
</feature>
<dbReference type="EMBL" id="CP031320">
    <property type="protein sequence ID" value="AXK32933.1"/>
    <property type="molecule type" value="Genomic_DNA"/>
</dbReference>
<sequence>MTDRRRRAAHAEPSQEDNPFAPPPEDQPDRPWQPRRPAGSPDNGGNGDGGGNGGQDGGGRNGNGNGRDGNGDEGGRPSRWGSKWSPRQPGRQSGGFGGTGQQGPGGPGQGPGGNGNGNGNGGNGNGKNRGMRWDPTDPYQRHARYSLHTGIWGLFFALFSLSEIALLLGALSVYWGISGLRAKPPGTRRGSGSRGGTRASAEDVAGTDRPADSGTQGGGAQGGAPPIPISVTPAQAAKARTSAAISGLVTGGLALVIVAGTFSLQLIYSDYYNCKNDSLTQASRQQCDDLVPDGIRPILENQG</sequence>
<feature type="region of interest" description="Disordered" evidence="1">
    <location>
        <begin position="1"/>
        <end position="135"/>
    </location>
</feature>
<proteinExistence type="predicted"/>
<dbReference type="AlphaFoldDB" id="A0A345XMR7"/>
<dbReference type="RefSeq" id="WP_208877487.1">
    <property type="nucleotide sequence ID" value="NZ_CP031320.1"/>
</dbReference>
<reference evidence="3 4" key="1">
    <citation type="submission" date="2018-07" db="EMBL/GenBank/DDBJ databases">
        <title>Draft genome of the type strain Streptomyces armeniacus ATCC 15676.</title>
        <authorList>
            <person name="Labana P."/>
            <person name="Gosse J.T."/>
            <person name="Boddy C.N."/>
        </authorList>
    </citation>
    <scope>NUCLEOTIDE SEQUENCE [LARGE SCALE GENOMIC DNA]</scope>
    <source>
        <strain evidence="3 4">ATCC 15676</strain>
    </source>
</reference>
<name>A0A345XMR7_9ACTN</name>